<organism evidence="2 3">
    <name type="scientific">Eiseniibacteriota bacterium</name>
    <dbReference type="NCBI Taxonomy" id="2212470"/>
    <lineage>
        <taxon>Bacteria</taxon>
        <taxon>Candidatus Eiseniibacteriota</taxon>
    </lineage>
</organism>
<dbReference type="AlphaFoldDB" id="A0A849SDD6"/>
<reference evidence="2 3" key="1">
    <citation type="submission" date="2020-04" db="EMBL/GenBank/DDBJ databases">
        <title>Metagenomic profiling of ammonia- and methane-oxidizing microorganisms in a Dutch drinking water treatment plant.</title>
        <authorList>
            <person name="Poghosyan L."/>
            <person name="Leucker S."/>
        </authorList>
    </citation>
    <scope>NUCLEOTIDE SEQUENCE [LARGE SCALE GENOMIC DNA]</scope>
    <source>
        <strain evidence="2">S-RSF-IL-03</strain>
    </source>
</reference>
<dbReference type="Pfam" id="PF13224">
    <property type="entry name" value="DUF4032"/>
    <property type="match status" value="1"/>
</dbReference>
<accession>A0A849SDD6</accession>
<comment type="caution">
    <text evidence="2">The sequence shown here is derived from an EMBL/GenBank/DDBJ whole genome shotgun (WGS) entry which is preliminary data.</text>
</comment>
<proteinExistence type="predicted"/>
<protein>
    <submittedName>
        <fullName evidence="2">DUF4032 domain-containing protein</fullName>
    </submittedName>
</protein>
<sequence length="408" mass="45597">MNPAPGLLGLSIRQDHPDFLDLPWGLPLARWAERTARIVQVPRGLSRHEVVFVSYGAAIYAMKELPEHVAEREYETLRRLEERGLPAVLAVGSARVWTEGSEEAGGVLVTRFLDGSLPYRALFRQAGLERYRDRLLDAMASLIVRLHLGGCFWGDCSLSNTLFRRDAGELQAFLVDAETSEVHESLSDGQREQDLVVLEENVAGDLADVSAESGGSMAPGAASEVVEAIRARYQRLWGEIAREIVVAADEGYRIHERIRVLNDLGFSVDQVELVAAGGGDHLRMRTIVTDRDYHRHQLHSLTGVVAGEEQARLMMQEIRELRATLSRATRSTPMSVAAFHWLDERFHPTLERLAPLVTADTDTLQLYCEVLEHKWYMSERAKRDVGLEVAVADYIEKFGKSASIALES</sequence>
<dbReference type="SUPFAM" id="SSF56112">
    <property type="entry name" value="Protein kinase-like (PK-like)"/>
    <property type="match status" value="1"/>
</dbReference>
<dbReference type="InterPro" id="IPR025111">
    <property type="entry name" value="DUF4032"/>
</dbReference>
<evidence type="ECO:0000313" key="2">
    <source>
        <dbReference type="EMBL" id="NOT33728.1"/>
    </source>
</evidence>
<dbReference type="Proteomes" id="UP000580839">
    <property type="component" value="Unassembled WGS sequence"/>
</dbReference>
<evidence type="ECO:0000313" key="3">
    <source>
        <dbReference type="Proteomes" id="UP000580839"/>
    </source>
</evidence>
<evidence type="ECO:0000259" key="1">
    <source>
        <dbReference type="Pfam" id="PF13224"/>
    </source>
</evidence>
<name>A0A849SDD6_UNCEI</name>
<gene>
    <name evidence="2" type="ORF">HOP12_06095</name>
</gene>
<dbReference type="Pfam" id="PF06293">
    <property type="entry name" value="Kdo"/>
    <property type="match status" value="1"/>
</dbReference>
<dbReference type="EMBL" id="JABFRW010000070">
    <property type="protein sequence ID" value="NOT33728.1"/>
    <property type="molecule type" value="Genomic_DNA"/>
</dbReference>
<dbReference type="InterPro" id="IPR011009">
    <property type="entry name" value="Kinase-like_dom_sf"/>
</dbReference>
<feature type="domain" description="DUF4032" evidence="1">
    <location>
        <begin position="235"/>
        <end position="397"/>
    </location>
</feature>